<evidence type="ECO:0000256" key="6">
    <source>
        <dbReference type="ARBA" id="ARBA00023004"/>
    </source>
</evidence>
<protein>
    <submittedName>
        <fullName evidence="8">2OG-Fe(II) oxygenase</fullName>
    </submittedName>
</protein>
<dbReference type="InterPro" id="IPR051559">
    <property type="entry name" value="HIF_prolyl_hydroxylases"/>
</dbReference>
<dbReference type="Pfam" id="PF13640">
    <property type="entry name" value="2OG-FeII_Oxy_3"/>
    <property type="match status" value="1"/>
</dbReference>
<sequence length="128" mass="15025">MEPFFGLMDELIESLRRHCFMSLSGSEFHIAKYPAGSHYDRHLDQFNERSNRQITVLIYLNQNWKKGDGGELKIYKDDKQILVEPIAKRLLLFKSDVVEHEVLTTKVPRYSLTGWLLHQPATVGYLFR</sequence>
<gene>
    <name evidence="8" type="ORF">L6773_01610</name>
</gene>
<evidence type="ECO:0000256" key="4">
    <source>
        <dbReference type="ARBA" id="ARBA00022964"/>
    </source>
</evidence>
<dbReference type="SMART" id="SM00702">
    <property type="entry name" value="P4Hc"/>
    <property type="match status" value="1"/>
</dbReference>
<keyword evidence="6" id="KW-0408">Iron</keyword>
<keyword evidence="4" id="KW-0223">Dioxygenase</keyword>
<proteinExistence type="predicted"/>
<dbReference type="InterPro" id="IPR006620">
    <property type="entry name" value="Pro_4_hyd_alph"/>
</dbReference>
<dbReference type="PANTHER" id="PTHR12907:SF26">
    <property type="entry name" value="HIF PROLYL HYDROXYLASE, ISOFORM C"/>
    <property type="match status" value="1"/>
</dbReference>
<keyword evidence="5" id="KW-0560">Oxidoreductase</keyword>
<evidence type="ECO:0000313" key="8">
    <source>
        <dbReference type="EMBL" id="MCG2587243.1"/>
    </source>
</evidence>
<evidence type="ECO:0000256" key="3">
    <source>
        <dbReference type="ARBA" id="ARBA00022896"/>
    </source>
</evidence>
<reference evidence="8" key="2">
    <citation type="submission" date="2024-05" db="EMBL/GenBank/DDBJ databases">
        <title>Rhodohalobacter halophilus gen. nov., sp. nov., a moderately halophilic member of the family Balneolaceae.</title>
        <authorList>
            <person name="Xia J."/>
        </authorList>
    </citation>
    <scope>NUCLEOTIDE SEQUENCE</scope>
    <source>
        <strain evidence="8">WB101</strain>
    </source>
</reference>
<evidence type="ECO:0000256" key="5">
    <source>
        <dbReference type="ARBA" id="ARBA00023002"/>
    </source>
</evidence>
<evidence type="ECO:0000256" key="2">
    <source>
        <dbReference type="ARBA" id="ARBA00022723"/>
    </source>
</evidence>
<reference evidence="8" key="1">
    <citation type="submission" date="2022-01" db="EMBL/GenBank/DDBJ databases">
        <authorList>
            <person name="Wang Y."/>
        </authorList>
    </citation>
    <scope>NUCLEOTIDE SEQUENCE</scope>
    <source>
        <strain evidence="8">WB101</strain>
    </source>
</reference>
<dbReference type="PROSITE" id="PS51471">
    <property type="entry name" value="FE2OG_OXY"/>
    <property type="match status" value="1"/>
</dbReference>
<dbReference type="PANTHER" id="PTHR12907">
    <property type="entry name" value="EGL NINE HOMOLOG-RELATED"/>
    <property type="match status" value="1"/>
</dbReference>
<keyword evidence="2" id="KW-0479">Metal-binding</keyword>
<name>A0ABS9K8V1_9BACT</name>
<dbReference type="InterPro" id="IPR044862">
    <property type="entry name" value="Pro_4_hyd_alph_FE2OG_OXY"/>
</dbReference>
<dbReference type="Proteomes" id="UP001165366">
    <property type="component" value="Unassembled WGS sequence"/>
</dbReference>
<dbReference type="EMBL" id="JAKLWS010000001">
    <property type="protein sequence ID" value="MCG2587243.1"/>
    <property type="molecule type" value="Genomic_DNA"/>
</dbReference>
<evidence type="ECO:0000259" key="7">
    <source>
        <dbReference type="PROSITE" id="PS51471"/>
    </source>
</evidence>
<accession>A0ABS9K8V1</accession>
<keyword evidence="3" id="KW-0847">Vitamin C</keyword>
<keyword evidence="9" id="KW-1185">Reference proteome</keyword>
<feature type="domain" description="Fe2OG dioxygenase" evidence="7">
    <location>
        <begin position="19"/>
        <end position="118"/>
    </location>
</feature>
<dbReference type="Gene3D" id="2.60.120.620">
    <property type="entry name" value="q2cbj1_9rhob like domain"/>
    <property type="match status" value="1"/>
</dbReference>
<evidence type="ECO:0000313" key="9">
    <source>
        <dbReference type="Proteomes" id="UP001165366"/>
    </source>
</evidence>
<organism evidence="8 9">
    <name type="scientific">Rhodohalobacter sulfatireducens</name>
    <dbReference type="NCBI Taxonomy" id="2911366"/>
    <lineage>
        <taxon>Bacteria</taxon>
        <taxon>Pseudomonadati</taxon>
        <taxon>Balneolota</taxon>
        <taxon>Balneolia</taxon>
        <taxon>Balneolales</taxon>
        <taxon>Balneolaceae</taxon>
        <taxon>Rhodohalobacter</taxon>
    </lineage>
</organism>
<comment type="caution">
    <text evidence="8">The sequence shown here is derived from an EMBL/GenBank/DDBJ whole genome shotgun (WGS) entry which is preliminary data.</text>
</comment>
<comment type="cofactor">
    <cofactor evidence="1">
        <name>L-ascorbate</name>
        <dbReference type="ChEBI" id="CHEBI:38290"/>
    </cofactor>
</comment>
<dbReference type="InterPro" id="IPR005123">
    <property type="entry name" value="Oxoglu/Fe-dep_dioxygenase_dom"/>
</dbReference>
<evidence type="ECO:0000256" key="1">
    <source>
        <dbReference type="ARBA" id="ARBA00001961"/>
    </source>
</evidence>